<dbReference type="Gene3D" id="3.10.290.10">
    <property type="entry name" value="RNA-binding S4 domain"/>
    <property type="match status" value="1"/>
</dbReference>
<dbReference type="PROSITE" id="PS50889">
    <property type="entry name" value="S4"/>
    <property type="match status" value="1"/>
</dbReference>
<evidence type="ECO:0000256" key="1">
    <source>
        <dbReference type="PROSITE-ProRule" id="PRU00182"/>
    </source>
</evidence>
<keyword evidence="3" id="KW-1185">Reference proteome</keyword>
<dbReference type="CDD" id="cd00165">
    <property type="entry name" value="S4"/>
    <property type="match status" value="1"/>
</dbReference>
<keyword evidence="1" id="KW-0694">RNA-binding</keyword>
<evidence type="ECO:0000313" key="2">
    <source>
        <dbReference type="EMBL" id="MBM7561007.1"/>
    </source>
</evidence>
<protein>
    <submittedName>
        <fullName evidence="2">Ribosome-associated protein</fullName>
    </submittedName>
</protein>
<dbReference type="Pfam" id="PF13275">
    <property type="entry name" value="S4_2"/>
    <property type="match status" value="1"/>
</dbReference>
<dbReference type="RefSeq" id="WP_204661933.1">
    <property type="nucleotide sequence ID" value="NZ_JAFBDT010000002.1"/>
</dbReference>
<accession>A0ABS2MNN4</accession>
<dbReference type="SUPFAM" id="SSF55174">
    <property type="entry name" value="Alpha-L RNA-binding motif"/>
    <property type="match status" value="1"/>
</dbReference>
<dbReference type="EMBL" id="JAFBDT010000002">
    <property type="protein sequence ID" value="MBM7561007.1"/>
    <property type="molecule type" value="Genomic_DNA"/>
</dbReference>
<comment type="caution">
    <text evidence="2">The sequence shown here is derived from an EMBL/GenBank/DDBJ whole genome shotgun (WGS) entry which is preliminary data.</text>
</comment>
<gene>
    <name evidence="2" type="ORF">JOC49_000521</name>
</gene>
<organism evidence="2 3">
    <name type="scientific">Fusibacter tunisiensis</name>
    <dbReference type="NCBI Taxonomy" id="1008308"/>
    <lineage>
        <taxon>Bacteria</taxon>
        <taxon>Bacillati</taxon>
        <taxon>Bacillota</taxon>
        <taxon>Clostridia</taxon>
        <taxon>Eubacteriales</taxon>
        <taxon>Eubacteriales Family XII. Incertae Sedis</taxon>
        <taxon>Fusibacter</taxon>
    </lineage>
</organism>
<sequence length="81" mass="8883">MKKIEISTEFIKLDQLLKFADIIDSGGIAKMIISEGLVSVNGEVCLQRGKKVKPGDLVDVIVPYEDDTEAVFSLKIVSKES</sequence>
<name>A0ABS2MNN4_9FIRM</name>
<proteinExistence type="predicted"/>
<dbReference type="Proteomes" id="UP000767854">
    <property type="component" value="Unassembled WGS sequence"/>
</dbReference>
<reference evidence="2 3" key="1">
    <citation type="submission" date="2021-01" db="EMBL/GenBank/DDBJ databases">
        <title>Genomic Encyclopedia of Type Strains, Phase IV (KMG-IV): sequencing the most valuable type-strain genomes for metagenomic binning, comparative biology and taxonomic classification.</title>
        <authorList>
            <person name="Goeker M."/>
        </authorList>
    </citation>
    <scope>NUCLEOTIDE SEQUENCE [LARGE SCALE GENOMIC DNA]</scope>
    <source>
        <strain evidence="2 3">DSM 24436</strain>
    </source>
</reference>
<dbReference type="InterPro" id="IPR036986">
    <property type="entry name" value="S4_RNA-bd_sf"/>
</dbReference>
<evidence type="ECO:0000313" key="3">
    <source>
        <dbReference type="Proteomes" id="UP000767854"/>
    </source>
</evidence>